<gene>
    <name evidence="5" type="ORF">KCTCHS21_26870</name>
</gene>
<dbReference type="SUPFAM" id="SSF46785">
    <property type="entry name" value="Winged helix' DNA-binding domain"/>
    <property type="match status" value="1"/>
</dbReference>
<dbReference type="InterPro" id="IPR002577">
    <property type="entry name" value="HTH_HxlR"/>
</dbReference>
<dbReference type="GO" id="GO:0003677">
    <property type="term" value="F:DNA binding"/>
    <property type="evidence" value="ECO:0007669"/>
    <property type="project" value="UniProtKB-KW"/>
</dbReference>
<dbReference type="OrthoDB" id="9791143at2"/>
<proteinExistence type="predicted"/>
<dbReference type="EMBL" id="AP019400">
    <property type="protein sequence ID" value="BBI33288.1"/>
    <property type="molecule type" value="Genomic_DNA"/>
</dbReference>
<dbReference type="KEGG" id="cohn:KCTCHS21_26870"/>
<evidence type="ECO:0000313" key="6">
    <source>
        <dbReference type="Proteomes" id="UP000289856"/>
    </source>
</evidence>
<dbReference type="InterPro" id="IPR036388">
    <property type="entry name" value="WH-like_DNA-bd_sf"/>
</dbReference>
<keyword evidence="1" id="KW-0805">Transcription regulation</keyword>
<evidence type="ECO:0000313" key="5">
    <source>
        <dbReference type="EMBL" id="BBI33288.1"/>
    </source>
</evidence>
<evidence type="ECO:0000256" key="3">
    <source>
        <dbReference type="ARBA" id="ARBA00023163"/>
    </source>
</evidence>
<feature type="domain" description="HTH hxlR-type" evidence="4">
    <location>
        <begin position="11"/>
        <end position="110"/>
    </location>
</feature>
<dbReference type="InterPro" id="IPR036390">
    <property type="entry name" value="WH_DNA-bd_sf"/>
</dbReference>
<evidence type="ECO:0000256" key="2">
    <source>
        <dbReference type="ARBA" id="ARBA00023125"/>
    </source>
</evidence>
<dbReference type="AlphaFoldDB" id="A0A3T1D5H7"/>
<dbReference type="PANTHER" id="PTHR33204">
    <property type="entry name" value="TRANSCRIPTIONAL REGULATOR, MARR FAMILY"/>
    <property type="match status" value="1"/>
</dbReference>
<evidence type="ECO:0000259" key="4">
    <source>
        <dbReference type="PROSITE" id="PS51118"/>
    </source>
</evidence>
<keyword evidence="3" id="KW-0804">Transcription</keyword>
<accession>A0A3T1D5H7</accession>
<dbReference type="PROSITE" id="PS51118">
    <property type="entry name" value="HTH_HXLR"/>
    <property type="match status" value="1"/>
</dbReference>
<dbReference type="Pfam" id="PF01638">
    <property type="entry name" value="HxlR"/>
    <property type="match status" value="1"/>
</dbReference>
<reference evidence="5 6" key="1">
    <citation type="submission" date="2019-01" db="EMBL/GenBank/DDBJ databases">
        <title>Complete genome sequence of Cohnella hallensis HS21 isolated from Korean fir (Abies koreana) rhizospheric soil.</title>
        <authorList>
            <person name="Jiang L."/>
            <person name="Kang S.W."/>
            <person name="Kim S."/>
            <person name="Jung J."/>
            <person name="Kim C.Y."/>
            <person name="Kim D.H."/>
            <person name="Kim S.W."/>
            <person name="Lee J."/>
        </authorList>
    </citation>
    <scope>NUCLEOTIDE SEQUENCE [LARGE SCALE GENOMIC DNA]</scope>
    <source>
        <strain evidence="5 6">HS21</strain>
    </source>
</reference>
<dbReference type="PANTHER" id="PTHR33204:SF29">
    <property type="entry name" value="TRANSCRIPTIONAL REGULATOR"/>
    <property type="match status" value="1"/>
</dbReference>
<protein>
    <submittedName>
        <fullName evidence="5">Transcriptional regulator</fullName>
    </submittedName>
</protein>
<sequence length="120" mass="13971">MSQNTKNPDNCNVNVALDIIVGKWKSIILLQLMFRGTKRFGELRKLIPEITHRMLTSQLRELEENDLIKRVVYPEIPPKVEYSVTEYGQTLMPILNEMHKWGTAHQTHMAQKNGELRNSL</sequence>
<keyword evidence="2" id="KW-0238">DNA-binding</keyword>
<name>A0A3T1D5H7_9BACL</name>
<evidence type="ECO:0000256" key="1">
    <source>
        <dbReference type="ARBA" id="ARBA00023015"/>
    </source>
</evidence>
<keyword evidence="6" id="KW-1185">Reference proteome</keyword>
<organism evidence="5 6">
    <name type="scientific">Cohnella abietis</name>
    <dbReference type="NCBI Taxonomy" id="2507935"/>
    <lineage>
        <taxon>Bacteria</taxon>
        <taxon>Bacillati</taxon>
        <taxon>Bacillota</taxon>
        <taxon>Bacilli</taxon>
        <taxon>Bacillales</taxon>
        <taxon>Paenibacillaceae</taxon>
        <taxon>Cohnella</taxon>
    </lineage>
</organism>
<dbReference type="RefSeq" id="WP_130608752.1">
    <property type="nucleotide sequence ID" value="NZ_AP019400.1"/>
</dbReference>
<dbReference type="Proteomes" id="UP000289856">
    <property type="component" value="Chromosome"/>
</dbReference>
<dbReference type="Gene3D" id="1.10.10.10">
    <property type="entry name" value="Winged helix-like DNA-binding domain superfamily/Winged helix DNA-binding domain"/>
    <property type="match status" value="1"/>
</dbReference>